<sequence>IYSLKTKLNSLETKLAITSGYSFRDEYLRLLFIEALKSNRNLSLVIISPSASASKMRLLKEAERELNDRVIIYPGCFEHILENLSEYSSYLKQGIELEKKCISEEIIQGHSRNWGISLHHFEKSLHFTKIFEILYGKISQIHDLSYEDLIKLNLISAIGLLSIDCDIMALKALIAVKELFYKLLEFTQIIIAPKNDSGVFVSYKMSYKYSSNGTSRASTISFYSINVIFEELSKLAFIKNLAIQRKTDGCKWESILNLFNFVEEIQKYFSFWSDNKALDFEDLYKRYRDLNVEIEVQLLTSQNIEKIIKEKEGIILKNIISETIEKFDFSRLELDSIKSTIFF</sequence>
<reference evidence="1" key="1">
    <citation type="journal article" date="2014" name="Front. Microbiol.">
        <title>High frequency of phylogenetically diverse reductive dehalogenase-homologous genes in deep subseafloor sedimentary metagenomes.</title>
        <authorList>
            <person name="Kawai M."/>
            <person name="Futagami T."/>
            <person name="Toyoda A."/>
            <person name="Takaki Y."/>
            <person name="Nishi S."/>
            <person name="Hori S."/>
            <person name="Arai W."/>
            <person name="Tsubouchi T."/>
            <person name="Morono Y."/>
            <person name="Uchiyama I."/>
            <person name="Ito T."/>
            <person name="Fujiyama A."/>
            <person name="Inagaki F."/>
            <person name="Takami H."/>
        </authorList>
    </citation>
    <scope>NUCLEOTIDE SEQUENCE</scope>
    <source>
        <strain evidence="1">Expedition CK06-06</strain>
    </source>
</reference>
<evidence type="ECO:0008006" key="2">
    <source>
        <dbReference type="Google" id="ProtNLM"/>
    </source>
</evidence>
<feature type="non-terminal residue" evidence="1">
    <location>
        <position position="1"/>
    </location>
</feature>
<comment type="caution">
    <text evidence="1">The sequence shown here is derived from an EMBL/GenBank/DDBJ whole genome shotgun (WGS) entry which is preliminary data.</text>
</comment>
<organism evidence="1">
    <name type="scientific">marine sediment metagenome</name>
    <dbReference type="NCBI Taxonomy" id="412755"/>
    <lineage>
        <taxon>unclassified sequences</taxon>
        <taxon>metagenomes</taxon>
        <taxon>ecological metagenomes</taxon>
    </lineage>
</organism>
<gene>
    <name evidence="1" type="ORF">S12H4_08865</name>
</gene>
<dbReference type="AlphaFoldDB" id="X1RL08"/>
<proteinExistence type="predicted"/>
<dbReference type="EMBL" id="BARW01003491">
    <property type="protein sequence ID" value="GAI67636.1"/>
    <property type="molecule type" value="Genomic_DNA"/>
</dbReference>
<accession>X1RL08</accession>
<protein>
    <recommendedName>
        <fullName evidence="2">SIR2-like domain-containing protein</fullName>
    </recommendedName>
</protein>
<name>X1RL08_9ZZZZ</name>
<evidence type="ECO:0000313" key="1">
    <source>
        <dbReference type="EMBL" id="GAI67636.1"/>
    </source>
</evidence>